<organism evidence="2 3">
    <name type="scientific">Vibrio ishigakensis</name>
    <dbReference type="NCBI Taxonomy" id="1481914"/>
    <lineage>
        <taxon>Bacteria</taxon>
        <taxon>Pseudomonadati</taxon>
        <taxon>Pseudomonadota</taxon>
        <taxon>Gammaproteobacteria</taxon>
        <taxon>Vibrionales</taxon>
        <taxon>Vibrionaceae</taxon>
        <taxon>Vibrio</taxon>
    </lineage>
</organism>
<comment type="caution">
    <text evidence="2">The sequence shown here is derived from an EMBL/GenBank/DDBJ whole genome shotgun (WGS) entry which is preliminary data.</text>
</comment>
<keyword evidence="1" id="KW-0812">Transmembrane</keyword>
<dbReference type="EMBL" id="BBSC01000003">
    <property type="protein sequence ID" value="GAM75274.1"/>
    <property type="molecule type" value="Genomic_DNA"/>
</dbReference>
<proteinExistence type="predicted"/>
<protein>
    <submittedName>
        <fullName evidence="2">Oxalate/formate antiporter</fullName>
    </submittedName>
</protein>
<dbReference type="STRING" id="1481914.JCM19241_1617"/>
<dbReference type="Proteomes" id="UP000031666">
    <property type="component" value="Unassembled WGS sequence"/>
</dbReference>
<accession>A0A0B8QLC7</accession>
<feature type="transmembrane region" description="Helical" evidence="1">
    <location>
        <begin position="6"/>
        <end position="27"/>
    </location>
</feature>
<keyword evidence="1" id="KW-0472">Membrane</keyword>
<reference evidence="2 3" key="2">
    <citation type="submission" date="2015-01" db="EMBL/GenBank/DDBJ databases">
        <authorList>
            <consortium name="NBRP consortium"/>
            <person name="Sawabe T."/>
            <person name="Meirelles P."/>
            <person name="Feng G."/>
            <person name="Sayaka M."/>
            <person name="Hattori M."/>
            <person name="Ohkuma M."/>
        </authorList>
    </citation>
    <scope>NUCLEOTIDE SEQUENCE [LARGE SCALE GENOMIC DNA]</scope>
    <source>
        <strain evidence="3">JCM 19241</strain>
    </source>
</reference>
<dbReference type="AlphaFoldDB" id="A0A0B8QLC7"/>
<reference evidence="2 3" key="1">
    <citation type="submission" date="2015-01" db="EMBL/GenBank/DDBJ databases">
        <title>Vibrio sp. C94 JCM 19241 whole genome shotgun sequence.</title>
        <authorList>
            <person name="Sawabe T."/>
            <person name="Meirelles P."/>
            <person name="Feng G."/>
            <person name="Sayaka M."/>
            <person name="Hattori M."/>
            <person name="Ohkuma M."/>
        </authorList>
    </citation>
    <scope>NUCLEOTIDE SEQUENCE [LARGE SCALE GENOMIC DNA]</scope>
    <source>
        <strain evidence="3">JCM 19241</strain>
    </source>
</reference>
<name>A0A0B8QLC7_9VIBR</name>
<sequence length="42" mass="4347">MANGDGYGLAYTISAVMMGVCVALSLVTRPITEEKAEQLATA</sequence>
<evidence type="ECO:0000256" key="1">
    <source>
        <dbReference type="SAM" id="Phobius"/>
    </source>
</evidence>
<gene>
    <name evidence="2" type="ORF">JCM19241_1617</name>
</gene>
<keyword evidence="1" id="KW-1133">Transmembrane helix</keyword>
<evidence type="ECO:0000313" key="2">
    <source>
        <dbReference type="EMBL" id="GAM75274.1"/>
    </source>
</evidence>
<evidence type="ECO:0000313" key="3">
    <source>
        <dbReference type="Proteomes" id="UP000031666"/>
    </source>
</evidence>